<comment type="pathway">
    <text evidence="1">Cell wall biogenesis; peptidoglycan biosynthesis.</text>
</comment>
<evidence type="ECO:0000256" key="13">
    <source>
        <dbReference type="PIRSR" id="PIRSR618044-2"/>
    </source>
</evidence>
<evidence type="ECO:0000259" key="15">
    <source>
        <dbReference type="SMART" id="SM00936"/>
    </source>
</evidence>
<dbReference type="GO" id="GO:0008360">
    <property type="term" value="P:regulation of cell shape"/>
    <property type="evidence" value="ECO:0007669"/>
    <property type="project" value="UniProtKB-KW"/>
</dbReference>
<dbReference type="InterPro" id="IPR018044">
    <property type="entry name" value="Peptidase_S11"/>
</dbReference>
<dbReference type="GO" id="GO:0006508">
    <property type="term" value="P:proteolysis"/>
    <property type="evidence" value="ECO:0007669"/>
    <property type="project" value="UniProtKB-KW"/>
</dbReference>
<dbReference type="Proteomes" id="UP000001572">
    <property type="component" value="Chromosome"/>
</dbReference>
<evidence type="ECO:0000256" key="4">
    <source>
        <dbReference type="ARBA" id="ARBA00022645"/>
    </source>
</evidence>
<dbReference type="OrthoDB" id="9791132at2"/>
<dbReference type="Pfam" id="PF07943">
    <property type="entry name" value="PBP5_C"/>
    <property type="match status" value="1"/>
</dbReference>
<evidence type="ECO:0000256" key="3">
    <source>
        <dbReference type="ARBA" id="ARBA00012448"/>
    </source>
</evidence>
<dbReference type="InterPro" id="IPR037167">
    <property type="entry name" value="Peptidase_S11_C_sf"/>
</dbReference>
<feature type="active site" evidence="12">
    <location>
        <position position="122"/>
    </location>
</feature>
<keyword evidence="4 16" id="KW-0121">Carboxypeptidase</keyword>
<keyword evidence="6" id="KW-0732">Signal</keyword>
<feature type="domain" description="Peptidase S11 D-Ala-D-Ala carboxypeptidase A C-terminal" evidence="15">
    <location>
        <begin position="273"/>
        <end position="363"/>
    </location>
</feature>
<protein>
    <recommendedName>
        <fullName evidence="3">serine-type D-Ala-D-Ala carboxypeptidase</fullName>
        <ecNumber evidence="3">3.4.16.4</ecNumber>
    </recommendedName>
</protein>
<comment type="catalytic activity">
    <reaction evidence="11">
        <text>Preferential cleavage: (Ac)2-L-Lys-D-Ala-|-D-Ala. Also transpeptidation of peptidyl-alanyl moieties that are N-acyl substituents of D-alanine.</text>
        <dbReference type="EC" id="3.4.16.4"/>
    </reaction>
</comment>
<feature type="binding site" evidence="13">
    <location>
        <position position="226"/>
    </location>
    <ligand>
        <name>substrate</name>
    </ligand>
</feature>
<dbReference type="PRINTS" id="PR00725">
    <property type="entry name" value="DADACBPTASE1"/>
</dbReference>
<feature type="active site" description="Proton acceptor" evidence="12">
    <location>
        <position position="67"/>
    </location>
</feature>
<keyword evidence="7 16" id="KW-0378">Hydrolase</keyword>
<dbReference type="EC" id="3.4.16.4" evidence="3"/>
<name>A6TRH7_ALKMQ</name>
<accession>A6TRH7</accession>
<dbReference type="InterPro" id="IPR001967">
    <property type="entry name" value="Peptidase_S11_N"/>
</dbReference>
<keyword evidence="17" id="KW-1185">Reference proteome</keyword>
<evidence type="ECO:0000256" key="10">
    <source>
        <dbReference type="ARBA" id="ARBA00023316"/>
    </source>
</evidence>
<evidence type="ECO:0000256" key="9">
    <source>
        <dbReference type="ARBA" id="ARBA00022984"/>
    </source>
</evidence>
<evidence type="ECO:0000313" key="17">
    <source>
        <dbReference type="Proteomes" id="UP000001572"/>
    </source>
</evidence>
<evidence type="ECO:0000256" key="6">
    <source>
        <dbReference type="ARBA" id="ARBA00022729"/>
    </source>
</evidence>
<dbReference type="PANTHER" id="PTHR21581">
    <property type="entry name" value="D-ALANYL-D-ALANINE CARBOXYPEPTIDASE"/>
    <property type="match status" value="1"/>
</dbReference>
<dbReference type="Pfam" id="PF00768">
    <property type="entry name" value="Peptidase_S11"/>
    <property type="match status" value="1"/>
</dbReference>
<sequence length="377" mass="42248">MKKRIIDLILILSLFSLLYNNQLISYGLSAKNQAPHFPSSHAAILMDVETGRVLAGQNFHEKMPMASTTKILTGLLAVENLPLDKLISVNPKAVGVEGSSIYLESNERVKSIDLIYGLMLRSGNDAAEAIAYEISGSIEDFATLMNQRAKEIGANNTNFMNPHGLHHDDHYTTAYDLSLITRAALKNVTFKEVVKTEFWQAEREGHKDFANKNKLLKSYESADGVKTGYTRRSGRCLVASATNNNMQFIAVTLNDSDDFNTTRTLLEYGFETYSPFKILEQEEKLISKQVIHGLKDSINLYPATTAIIPLRDGDEEKLIKVLDVPETLQAPLITGTVVGKLSTYLKGELIYTTDIIIKEDIELLTFKDKFFRLFRLN</sequence>
<evidence type="ECO:0000256" key="1">
    <source>
        <dbReference type="ARBA" id="ARBA00004752"/>
    </source>
</evidence>
<keyword evidence="5" id="KW-0645">Protease</keyword>
<dbReference type="KEGG" id="amt:Amet_2643"/>
<evidence type="ECO:0000256" key="14">
    <source>
        <dbReference type="RuleBase" id="RU004016"/>
    </source>
</evidence>
<evidence type="ECO:0000256" key="7">
    <source>
        <dbReference type="ARBA" id="ARBA00022801"/>
    </source>
</evidence>
<evidence type="ECO:0000256" key="11">
    <source>
        <dbReference type="ARBA" id="ARBA00034000"/>
    </source>
</evidence>
<dbReference type="STRING" id="293826.Amet_2643"/>
<dbReference type="RefSeq" id="WP_012063769.1">
    <property type="nucleotide sequence ID" value="NC_009633.1"/>
</dbReference>
<dbReference type="MEROPS" id="S11.004"/>
<dbReference type="EMBL" id="CP000724">
    <property type="protein sequence ID" value="ABR48795.1"/>
    <property type="molecule type" value="Genomic_DNA"/>
</dbReference>
<dbReference type="Gene3D" id="3.40.710.10">
    <property type="entry name" value="DD-peptidase/beta-lactamase superfamily"/>
    <property type="match status" value="1"/>
</dbReference>
<gene>
    <name evidence="16" type="ordered locus">Amet_2643</name>
</gene>
<feature type="active site" description="Proton acceptor" evidence="12">
    <location>
        <position position="70"/>
    </location>
</feature>
<organism evidence="16 17">
    <name type="scientific">Alkaliphilus metalliredigens (strain QYMF)</name>
    <dbReference type="NCBI Taxonomy" id="293826"/>
    <lineage>
        <taxon>Bacteria</taxon>
        <taxon>Bacillati</taxon>
        <taxon>Bacillota</taxon>
        <taxon>Clostridia</taxon>
        <taxon>Peptostreptococcales</taxon>
        <taxon>Natronincolaceae</taxon>
        <taxon>Alkaliphilus</taxon>
    </lineage>
</organism>
<keyword evidence="8" id="KW-0133">Cell shape</keyword>
<dbReference type="UniPathway" id="UPA00219"/>
<keyword evidence="9" id="KW-0573">Peptidoglycan synthesis</keyword>
<dbReference type="HOGENOM" id="CLU_027070_7_3_9"/>
<dbReference type="GO" id="GO:0009002">
    <property type="term" value="F:serine-type D-Ala-D-Ala carboxypeptidase activity"/>
    <property type="evidence" value="ECO:0007669"/>
    <property type="project" value="UniProtKB-EC"/>
</dbReference>
<dbReference type="AlphaFoldDB" id="A6TRH7"/>
<dbReference type="PANTHER" id="PTHR21581:SF33">
    <property type="entry name" value="D-ALANYL-D-ALANINE CARBOXYPEPTIDASE DACB"/>
    <property type="match status" value="1"/>
</dbReference>
<dbReference type="GO" id="GO:0009252">
    <property type="term" value="P:peptidoglycan biosynthetic process"/>
    <property type="evidence" value="ECO:0007669"/>
    <property type="project" value="UniProtKB-UniPathway"/>
</dbReference>
<proteinExistence type="inferred from homology"/>
<dbReference type="SMART" id="SM00936">
    <property type="entry name" value="PBP5_C"/>
    <property type="match status" value="1"/>
</dbReference>
<evidence type="ECO:0000256" key="2">
    <source>
        <dbReference type="ARBA" id="ARBA00007164"/>
    </source>
</evidence>
<keyword evidence="10" id="KW-0961">Cell wall biogenesis/degradation</keyword>
<reference evidence="17" key="1">
    <citation type="journal article" date="2016" name="Genome Announc.">
        <title>Complete genome sequence of Alkaliphilus metalliredigens strain QYMF, an alkaliphilic and metal-reducing bacterium isolated from borax-contaminated leachate ponds.</title>
        <authorList>
            <person name="Hwang C."/>
            <person name="Copeland A."/>
            <person name="Lucas S."/>
            <person name="Lapidus A."/>
            <person name="Barry K."/>
            <person name="Detter J.C."/>
            <person name="Glavina Del Rio T."/>
            <person name="Hammon N."/>
            <person name="Israni S."/>
            <person name="Dalin E."/>
            <person name="Tice H."/>
            <person name="Pitluck S."/>
            <person name="Chertkov O."/>
            <person name="Brettin T."/>
            <person name="Bruce D."/>
            <person name="Han C."/>
            <person name="Schmutz J."/>
            <person name="Larimer F."/>
            <person name="Land M.L."/>
            <person name="Hauser L."/>
            <person name="Kyrpides N."/>
            <person name="Mikhailova N."/>
            <person name="Ye Q."/>
            <person name="Zhou J."/>
            <person name="Richardson P."/>
            <person name="Fields M.W."/>
        </authorList>
    </citation>
    <scope>NUCLEOTIDE SEQUENCE [LARGE SCALE GENOMIC DNA]</scope>
    <source>
        <strain evidence="17">QYMF</strain>
    </source>
</reference>
<comment type="similarity">
    <text evidence="2 14">Belongs to the peptidase S11 family.</text>
</comment>
<dbReference type="Gene3D" id="2.60.410.10">
    <property type="entry name" value="D-Ala-D-Ala carboxypeptidase, C-terminal domain"/>
    <property type="match status" value="1"/>
</dbReference>
<evidence type="ECO:0000256" key="5">
    <source>
        <dbReference type="ARBA" id="ARBA00022670"/>
    </source>
</evidence>
<dbReference type="SUPFAM" id="SSF56601">
    <property type="entry name" value="beta-lactamase/transpeptidase-like"/>
    <property type="match status" value="1"/>
</dbReference>
<evidence type="ECO:0000256" key="12">
    <source>
        <dbReference type="PIRSR" id="PIRSR618044-1"/>
    </source>
</evidence>
<dbReference type="InterPro" id="IPR012338">
    <property type="entry name" value="Beta-lactam/transpept-like"/>
</dbReference>
<evidence type="ECO:0000313" key="16">
    <source>
        <dbReference type="EMBL" id="ABR48795.1"/>
    </source>
</evidence>
<dbReference type="InterPro" id="IPR012907">
    <property type="entry name" value="Peptidase_S11_C"/>
</dbReference>
<dbReference type="eggNOG" id="COG1686">
    <property type="taxonomic scope" value="Bacteria"/>
</dbReference>
<dbReference type="GO" id="GO:0071555">
    <property type="term" value="P:cell wall organization"/>
    <property type="evidence" value="ECO:0007669"/>
    <property type="project" value="UniProtKB-KW"/>
</dbReference>
<evidence type="ECO:0000256" key="8">
    <source>
        <dbReference type="ARBA" id="ARBA00022960"/>
    </source>
</evidence>